<feature type="compositionally biased region" description="Basic and acidic residues" evidence="1">
    <location>
        <begin position="1"/>
        <end position="10"/>
    </location>
</feature>
<protein>
    <submittedName>
        <fullName evidence="2">Uncharacterized protein</fullName>
    </submittedName>
</protein>
<name>A0A0C3BB21_PILCF</name>
<dbReference type="Proteomes" id="UP000054166">
    <property type="component" value="Unassembled WGS sequence"/>
</dbReference>
<feature type="region of interest" description="Disordered" evidence="1">
    <location>
        <begin position="1"/>
        <end position="41"/>
    </location>
</feature>
<reference evidence="2 3" key="1">
    <citation type="submission" date="2014-04" db="EMBL/GenBank/DDBJ databases">
        <authorList>
            <consortium name="DOE Joint Genome Institute"/>
            <person name="Kuo A."/>
            <person name="Tarkka M."/>
            <person name="Buscot F."/>
            <person name="Kohler A."/>
            <person name="Nagy L.G."/>
            <person name="Floudas D."/>
            <person name="Copeland A."/>
            <person name="Barry K.W."/>
            <person name="Cichocki N."/>
            <person name="Veneault-Fourrey C."/>
            <person name="LaButti K."/>
            <person name="Lindquist E.A."/>
            <person name="Lipzen A."/>
            <person name="Lundell T."/>
            <person name="Morin E."/>
            <person name="Murat C."/>
            <person name="Sun H."/>
            <person name="Tunlid A."/>
            <person name="Henrissat B."/>
            <person name="Grigoriev I.V."/>
            <person name="Hibbett D.S."/>
            <person name="Martin F."/>
            <person name="Nordberg H.P."/>
            <person name="Cantor M.N."/>
            <person name="Hua S.X."/>
        </authorList>
    </citation>
    <scope>NUCLEOTIDE SEQUENCE [LARGE SCALE GENOMIC DNA]</scope>
    <source>
        <strain evidence="2 3">F 1598</strain>
    </source>
</reference>
<dbReference type="AlphaFoldDB" id="A0A0C3BB21"/>
<organism evidence="2 3">
    <name type="scientific">Piloderma croceum (strain F 1598)</name>
    <dbReference type="NCBI Taxonomy" id="765440"/>
    <lineage>
        <taxon>Eukaryota</taxon>
        <taxon>Fungi</taxon>
        <taxon>Dikarya</taxon>
        <taxon>Basidiomycota</taxon>
        <taxon>Agaricomycotina</taxon>
        <taxon>Agaricomycetes</taxon>
        <taxon>Agaricomycetidae</taxon>
        <taxon>Atheliales</taxon>
        <taxon>Atheliaceae</taxon>
        <taxon>Piloderma</taxon>
    </lineage>
</organism>
<keyword evidence="3" id="KW-1185">Reference proteome</keyword>
<gene>
    <name evidence="2" type="ORF">PILCRDRAFT_819116</name>
</gene>
<sequence>MRSEQEKKEGLNFGNIPRTSSQGELSLPGTPVTLEHRSSRADQPVGIAAENFWHHHEFIC</sequence>
<evidence type="ECO:0000313" key="2">
    <source>
        <dbReference type="EMBL" id="KIM83498.1"/>
    </source>
</evidence>
<reference evidence="3" key="2">
    <citation type="submission" date="2015-01" db="EMBL/GenBank/DDBJ databases">
        <title>Evolutionary Origins and Diversification of the Mycorrhizal Mutualists.</title>
        <authorList>
            <consortium name="DOE Joint Genome Institute"/>
            <consortium name="Mycorrhizal Genomics Consortium"/>
            <person name="Kohler A."/>
            <person name="Kuo A."/>
            <person name="Nagy L.G."/>
            <person name="Floudas D."/>
            <person name="Copeland A."/>
            <person name="Barry K.W."/>
            <person name="Cichocki N."/>
            <person name="Veneault-Fourrey C."/>
            <person name="LaButti K."/>
            <person name="Lindquist E.A."/>
            <person name="Lipzen A."/>
            <person name="Lundell T."/>
            <person name="Morin E."/>
            <person name="Murat C."/>
            <person name="Riley R."/>
            <person name="Ohm R."/>
            <person name="Sun H."/>
            <person name="Tunlid A."/>
            <person name="Henrissat B."/>
            <person name="Grigoriev I.V."/>
            <person name="Hibbett D.S."/>
            <person name="Martin F."/>
        </authorList>
    </citation>
    <scope>NUCLEOTIDE SEQUENCE [LARGE SCALE GENOMIC DNA]</scope>
    <source>
        <strain evidence="3">F 1598</strain>
    </source>
</reference>
<accession>A0A0C3BB21</accession>
<proteinExistence type="predicted"/>
<dbReference type="HOGENOM" id="CLU_2942601_0_0_1"/>
<evidence type="ECO:0000313" key="3">
    <source>
        <dbReference type="Proteomes" id="UP000054166"/>
    </source>
</evidence>
<dbReference type="EMBL" id="KN832990">
    <property type="protein sequence ID" value="KIM83498.1"/>
    <property type="molecule type" value="Genomic_DNA"/>
</dbReference>
<evidence type="ECO:0000256" key="1">
    <source>
        <dbReference type="SAM" id="MobiDB-lite"/>
    </source>
</evidence>
<dbReference type="InParanoid" id="A0A0C3BB21"/>